<proteinExistence type="inferred from homology"/>
<comment type="function">
    <text evidence="5">Catalyzes the transfer of diphosphate from ATP to 6-hydroxymethyl-7,8-dihydropterin (6-HMD), leading to 6-hydroxymethyl-7,8-dihydropterin diphosphate (6-HMDP).</text>
</comment>
<dbReference type="GO" id="GO:0003848">
    <property type="term" value="F:2-amino-4-hydroxy-6-hydroxymethyldihydropteridine diphosphokinase activity"/>
    <property type="evidence" value="ECO:0007669"/>
    <property type="project" value="UniProtKB-UniRule"/>
</dbReference>
<keyword evidence="8" id="KW-1185">Reference proteome</keyword>
<dbReference type="GO" id="GO:0000287">
    <property type="term" value="F:magnesium ion binding"/>
    <property type="evidence" value="ECO:0007669"/>
    <property type="project" value="UniProtKB-UniRule"/>
</dbReference>
<keyword evidence="2 5" id="KW-0547">Nucleotide-binding</keyword>
<dbReference type="RefSeq" id="WP_257743977.1">
    <property type="nucleotide sequence ID" value="NZ_CP096115.1"/>
</dbReference>
<comment type="similarity">
    <text evidence="5">Belongs to the archaeal 6-HMPDK family.</text>
</comment>
<dbReference type="EC" id="2.7.6.3" evidence="5"/>
<keyword evidence="5" id="KW-0460">Magnesium</keyword>
<protein>
    <recommendedName>
        <fullName evidence="5">6-hydroxymethyl-7,8-dihydropterin pyrophosphokinase</fullName>
        <shortName evidence="5">HPPK</shortName>
        <ecNumber evidence="5">2.7.6.3</ecNumber>
    </recommendedName>
    <alternativeName>
        <fullName evidence="5">2-amino-4-hydroxy-6-hydroxymethyldihydropteridine pyrophosphokinase</fullName>
    </alternativeName>
    <alternativeName>
        <fullName evidence="5">6-hydroxymethyl-7,8-dihydropterin diphosphokinase</fullName>
        <shortName evidence="5">6-HMPDK</shortName>
    </alternativeName>
    <alternativeName>
        <fullName evidence="5">7,8-dihydro-6-hydroxymethylpterin diphosphokinase</fullName>
    </alternativeName>
    <alternativeName>
        <fullName evidence="5">7,8-dihydro-6-hydroxymethylpterin pyrophosphokinase</fullName>
        <shortName evidence="5">PPPK</shortName>
    </alternativeName>
</protein>
<organism evidence="7 8">
    <name type="scientific">Methanoplanus endosymbiosus</name>
    <dbReference type="NCBI Taxonomy" id="33865"/>
    <lineage>
        <taxon>Archaea</taxon>
        <taxon>Methanobacteriati</taxon>
        <taxon>Methanobacteriota</taxon>
        <taxon>Stenosarchaea group</taxon>
        <taxon>Methanomicrobia</taxon>
        <taxon>Methanomicrobiales</taxon>
        <taxon>Methanomicrobiaceae</taxon>
        <taxon>Methanoplanus</taxon>
    </lineage>
</organism>
<evidence type="ECO:0000313" key="8">
    <source>
        <dbReference type="Proteomes" id="UP001060368"/>
    </source>
</evidence>
<evidence type="ECO:0000256" key="5">
    <source>
        <dbReference type="HAMAP-Rule" id="MF_02131"/>
    </source>
</evidence>
<dbReference type="GO" id="GO:0005524">
    <property type="term" value="F:ATP binding"/>
    <property type="evidence" value="ECO:0007669"/>
    <property type="project" value="UniProtKB-UniRule"/>
</dbReference>
<dbReference type="PANTHER" id="PTHR39648:SF1">
    <property type="entry name" value="6-HYDROXYMETHYL-7,8-DIHYDROPTERIN PYROPHOSPHOKINASE"/>
    <property type="match status" value="1"/>
</dbReference>
<sequence>MRFKDWEPHYTKILDYFGFDRDGDEKAAILASELTDRDDINLLKELCGGNTVTVCGNAPCLDSDIKKIKGKVLAADAASERLYKAGILPDAIFTDLDGCDESFIEMNDKGTVIVIHAHGDNIFLLKNWIPRFKGPLVLTTQAEPISNVHNYGGFTDGDRAAFTADEFGAEEIIFAGFDLDDKTVNPMKRGKLMIAKDLLREIGYEI</sequence>
<dbReference type="SUPFAM" id="SSF63999">
    <property type="entry name" value="Thiamin pyrophosphokinase, catalytic domain"/>
    <property type="match status" value="1"/>
</dbReference>
<reference evidence="7" key="1">
    <citation type="submission" date="2022-04" db="EMBL/GenBank/DDBJ databases">
        <title>Complete genome of Methanoplanus endosymbiosus DSM 3599.</title>
        <authorList>
            <person name="Chen S.-C."/>
            <person name="You Y.-T."/>
            <person name="Zhou Y.-Z."/>
            <person name="Lai M.-C."/>
        </authorList>
    </citation>
    <scope>NUCLEOTIDE SEQUENCE</scope>
    <source>
        <strain evidence="7">DSM 3599</strain>
    </source>
</reference>
<dbReference type="GO" id="GO:0004788">
    <property type="term" value="F:thiamine diphosphokinase activity"/>
    <property type="evidence" value="ECO:0007669"/>
    <property type="project" value="InterPro"/>
</dbReference>
<dbReference type="Gene3D" id="3.40.50.10240">
    <property type="entry name" value="Thiamin pyrophosphokinase, catalytic domain"/>
    <property type="match status" value="1"/>
</dbReference>
<comment type="cofactor">
    <cofactor evidence="5">
        <name>Mg(2+)</name>
        <dbReference type="ChEBI" id="CHEBI:18420"/>
    </cofactor>
</comment>
<evidence type="ECO:0000256" key="4">
    <source>
        <dbReference type="ARBA" id="ARBA00022840"/>
    </source>
</evidence>
<keyword evidence="1 5" id="KW-0808">Transferase</keyword>
<dbReference type="Pfam" id="PF01973">
    <property type="entry name" value="MptE-like"/>
    <property type="match status" value="1"/>
</dbReference>
<dbReference type="InterPro" id="IPR002826">
    <property type="entry name" value="MptE-like"/>
</dbReference>
<accession>A0A9E7PP41</accession>
<dbReference type="AlphaFoldDB" id="A0A9E7PP41"/>
<keyword evidence="3 5" id="KW-0418">Kinase</keyword>
<feature type="domain" description="6-hydroxymethylpterin diphosphokinase MptE-like" evidence="6">
    <location>
        <begin position="38"/>
        <end position="181"/>
    </location>
</feature>
<dbReference type="HAMAP" id="MF_02131">
    <property type="entry name" value="HMPDK_arch"/>
    <property type="match status" value="1"/>
</dbReference>
<dbReference type="EMBL" id="CP096115">
    <property type="protein sequence ID" value="UUX93843.1"/>
    <property type="molecule type" value="Genomic_DNA"/>
</dbReference>
<comment type="catalytic activity">
    <reaction evidence="5">
        <text>6-hydroxymethyl-7,8-dihydropterin + ATP = (7,8-dihydropterin-6-yl)methyl diphosphate + AMP + H(+)</text>
        <dbReference type="Rhea" id="RHEA:11412"/>
        <dbReference type="ChEBI" id="CHEBI:15378"/>
        <dbReference type="ChEBI" id="CHEBI:30616"/>
        <dbReference type="ChEBI" id="CHEBI:44841"/>
        <dbReference type="ChEBI" id="CHEBI:72950"/>
        <dbReference type="ChEBI" id="CHEBI:456215"/>
        <dbReference type="EC" id="2.7.6.3"/>
    </reaction>
</comment>
<dbReference type="PANTHER" id="PTHR39648">
    <property type="entry name" value="6-HYDROXYMETHYL-7,8-DIHYDROPTERIN PYROPHOSPHOKINASE"/>
    <property type="match status" value="1"/>
</dbReference>
<dbReference type="InterPro" id="IPR027510">
    <property type="entry name" value="HMPDK_MptE"/>
</dbReference>
<gene>
    <name evidence="5" type="primary">mptE</name>
    <name evidence="7" type="ORF">L6E24_04590</name>
</gene>
<dbReference type="InterPro" id="IPR036759">
    <property type="entry name" value="TPK_catalytic_sf"/>
</dbReference>
<name>A0A9E7PP41_9EURY</name>
<dbReference type="GO" id="GO:0016301">
    <property type="term" value="F:kinase activity"/>
    <property type="evidence" value="ECO:0007669"/>
    <property type="project" value="UniProtKB-KW"/>
</dbReference>
<evidence type="ECO:0000313" key="7">
    <source>
        <dbReference type="EMBL" id="UUX93843.1"/>
    </source>
</evidence>
<dbReference type="Proteomes" id="UP001060368">
    <property type="component" value="Chromosome"/>
</dbReference>
<evidence type="ECO:0000256" key="2">
    <source>
        <dbReference type="ARBA" id="ARBA00022741"/>
    </source>
</evidence>
<dbReference type="GeneID" id="74306948"/>
<evidence type="ECO:0000259" key="6">
    <source>
        <dbReference type="Pfam" id="PF01973"/>
    </source>
</evidence>
<dbReference type="KEGG" id="mend:L6E24_04590"/>
<comment type="pathway">
    <text evidence="5">Cofactor biosynthesis; 5,6,7,8-tetrahydromethanopterin biosynthesis.</text>
</comment>
<dbReference type="GO" id="GO:2001118">
    <property type="term" value="P:tetrahydromethanopterin biosynthetic process"/>
    <property type="evidence" value="ECO:0007669"/>
    <property type="project" value="UniProtKB-UniRule"/>
</dbReference>
<keyword evidence="4 5" id="KW-0067">ATP-binding</keyword>
<evidence type="ECO:0000256" key="3">
    <source>
        <dbReference type="ARBA" id="ARBA00022777"/>
    </source>
</evidence>
<dbReference type="GO" id="GO:0009229">
    <property type="term" value="P:thiamine diphosphate biosynthetic process"/>
    <property type="evidence" value="ECO:0007669"/>
    <property type="project" value="InterPro"/>
</dbReference>
<evidence type="ECO:0000256" key="1">
    <source>
        <dbReference type="ARBA" id="ARBA00022679"/>
    </source>
</evidence>